<dbReference type="SUPFAM" id="SSF56655">
    <property type="entry name" value="Carbohydrate phosphatase"/>
    <property type="match status" value="1"/>
</dbReference>
<keyword evidence="10" id="KW-1185">Reference proteome</keyword>
<comment type="catalytic activity">
    <reaction evidence="1 8">
        <text>a myo-inositol phosphate + H2O = myo-inositol + phosphate</text>
        <dbReference type="Rhea" id="RHEA:24056"/>
        <dbReference type="ChEBI" id="CHEBI:15377"/>
        <dbReference type="ChEBI" id="CHEBI:17268"/>
        <dbReference type="ChEBI" id="CHEBI:43474"/>
        <dbReference type="ChEBI" id="CHEBI:84139"/>
        <dbReference type="EC" id="3.1.3.25"/>
    </reaction>
</comment>
<dbReference type="Pfam" id="PF00459">
    <property type="entry name" value="Inositol_P"/>
    <property type="match status" value="1"/>
</dbReference>
<keyword evidence="4 7" id="KW-0479">Metal-binding</keyword>
<evidence type="ECO:0000313" key="9">
    <source>
        <dbReference type="EMBL" id="QCO55048.1"/>
    </source>
</evidence>
<evidence type="ECO:0000256" key="5">
    <source>
        <dbReference type="ARBA" id="ARBA00022801"/>
    </source>
</evidence>
<dbReference type="Gene3D" id="3.40.190.80">
    <property type="match status" value="1"/>
</dbReference>
<keyword evidence="5 8" id="KW-0378">Hydrolase</keyword>
<dbReference type="RefSeq" id="WP_137192710.1">
    <property type="nucleotide sequence ID" value="NZ_CP039964.1"/>
</dbReference>
<feature type="binding site" evidence="7">
    <location>
        <position position="81"/>
    </location>
    <ligand>
        <name>Mg(2+)</name>
        <dbReference type="ChEBI" id="CHEBI:18420"/>
        <label>1</label>
        <note>catalytic</note>
    </ligand>
</feature>
<evidence type="ECO:0000256" key="7">
    <source>
        <dbReference type="PIRSR" id="PIRSR600760-2"/>
    </source>
</evidence>
<dbReference type="GO" id="GO:0008934">
    <property type="term" value="F:inositol monophosphate 1-phosphatase activity"/>
    <property type="evidence" value="ECO:0007669"/>
    <property type="project" value="InterPro"/>
</dbReference>
<dbReference type="PANTHER" id="PTHR20854:SF4">
    <property type="entry name" value="INOSITOL-1-MONOPHOSPHATASE-RELATED"/>
    <property type="match status" value="1"/>
</dbReference>
<feature type="binding site" evidence="7">
    <location>
        <position position="222"/>
    </location>
    <ligand>
        <name>Mg(2+)</name>
        <dbReference type="ChEBI" id="CHEBI:18420"/>
        <label>1</label>
        <note>catalytic</note>
    </ligand>
</feature>
<evidence type="ECO:0000256" key="4">
    <source>
        <dbReference type="ARBA" id="ARBA00022723"/>
    </source>
</evidence>
<proteinExistence type="inferred from homology"/>
<comment type="similarity">
    <text evidence="3 8">Belongs to the inositol monophosphatase superfamily.</text>
</comment>
<comment type="cofactor">
    <cofactor evidence="2 7 8">
        <name>Mg(2+)</name>
        <dbReference type="ChEBI" id="CHEBI:18420"/>
    </cofactor>
</comment>
<dbReference type="GO" id="GO:0046872">
    <property type="term" value="F:metal ion binding"/>
    <property type="evidence" value="ECO:0007669"/>
    <property type="project" value="UniProtKB-KW"/>
</dbReference>
<dbReference type="PRINTS" id="PR00377">
    <property type="entry name" value="IMPHPHTASES"/>
</dbReference>
<sequence length="283" mass="29756">MSNQPLPLTPEALARRADFCKEIALSAGKLALEGYERQCRQGAQVGRKGPQDFLTETDGAVEAHLRARLKEAFSEDDFLGEETGGTVTSGHVWVVDPIDGTANFARGILHFCISIAFVVDGVIEIGVIGAPPMDELYFARRGAGATRNGLPISTAATDNSEAACIELGWSNRMPQSQYLSVLTGMLDAGANVRRAASGALGLAYVADGRSDGYLELHMNSWDFLAGLLLVQEAGGVTCDFLGAANALSEGAPVLSSTPAFATQLSAISDIPLANADALRKRAV</sequence>
<organism evidence="9 10">
    <name type="scientific">Pseudorhodobacter turbinis</name>
    <dbReference type="NCBI Taxonomy" id="2500533"/>
    <lineage>
        <taxon>Bacteria</taxon>
        <taxon>Pseudomonadati</taxon>
        <taxon>Pseudomonadota</taxon>
        <taxon>Alphaproteobacteria</taxon>
        <taxon>Rhodobacterales</taxon>
        <taxon>Paracoccaceae</taxon>
        <taxon>Pseudorhodobacter</taxon>
    </lineage>
</organism>
<evidence type="ECO:0000256" key="2">
    <source>
        <dbReference type="ARBA" id="ARBA00001946"/>
    </source>
</evidence>
<feature type="binding site" evidence="7">
    <location>
        <position position="96"/>
    </location>
    <ligand>
        <name>Mg(2+)</name>
        <dbReference type="ChEBI" id="CHEBI:18420"/>
        <label>1</label>
        <note>catalytic</note>
    </ligand>
</feature>
<dbReference type="EC" id="3.1.3.25" evidence="8"/>
<evidence type="ECO:0000313" key="10">
    <source>
        <dbReference type="Proteomes" id="UP000298631"/>
    </source>
</evidence>
<dbReference type="EMBL" id="CP039964">
    <property type="protein sequence ID" value="QCO55048.1"/>
    <property type="molecule type" value="Genomic_DNA"/>
</dbReference>
<dbReference type="CDD" id="cd01639">
    <property type="entry name" value="IMPase"/>
    <property type="match status" value="1"/>
</dbReference>
<dbReference type="Gene3D" id="3.30.540.10">
    <property type="entry name" value="Fructose-1,6-Bisphosphatase, subunit A, domain 1"/>
    <property type="match status" value="1"/>
</dbReference>
<dbReference type="GO" id="GO:0007165">
    <property type="term" value="P:signal transduction"/>
    <property type="evidence" value="ECO:0007669"/>
    <property type="project" value="TreeGrafter"/>
</dbReference>
<feature type="binding site" evidence="7">
    <location>
        <position position="99"/>
    </location>
    <ligand>
        <name>Mg(2+)</name>
        <dbReference type="ChEBI" id="CHEBI:18420"/>
        <label>1</label>
        <note>catalytic</note>
    </ligand>
</feature>
<dbReference type="InterPro" id="IPR000760">
    <property type="entry name" value="Inositol_monophosphatase-like"/>
</dbReference>
<dbReference type="OrthoDB" id="9785695at2"/>
<evidence type="ECO:0000256" key="8">
    <source>
        <dbReference type="RuleBase" id="RU364068"/>
    </source>
</evidence>
<feature type="binding site" evidence="7">
    <location>
        <position position="98"/>
    </location>
    <ligand>
        <name>Mg(2+)</name>
        <dbReference type="ChEBI" id="CHEBI:18420"/>
        <label>1</label>
        <note>catalytic</note>
    </ligand>
</feature>
<evidence type="ECO:0000256" key="6">
    <source>
        <dbReference type="ARBA" id="ARBA00022842"/>
    </source>
</evidence>
<dbReference type="PANTHER" id="PTHR20854">
    <property type="entry name" value="INOSITOL MONOPHOSPHATASE"/>
    <property type="match status" value="1"/>
</dbReference>
<evidence type="ECO:0000256" key="3">
    <source>
        <dbReference type="ARBA" id="ARBA00009759"/>
    </source>
</evidence>
<dbReference type="KEGG" id="pseb:EOK75_04175"/>
<dbReference type="PROSITE" id="PS00629">
    <property type="entry name" value="IMP_1"/>
    <property type="match status" value="1"/>
</dbReference>
<reference evidence="9 10" key="1">
    <citation type="submission" date="2019-05" db="EMBL/GenBank/DDBJ databases">
        <title>Pseudorhodobacter turbinis sp. nov., isolated from the gut of the Korean turban shell.</title>
        <authorList>
            <person name="Jeong Y.-S."/>
            <person name="Kang W.-R."/>
            <person name="Bae J.-W."/>
        </authorList>
    </citation>
    <scope>NUCLEOTIDE SEQUENCE [LARGE SCALE GENOMIC DNA]</scope>
    <source>
        <strain evidence="9 10">S12M18</strain>
    </source>
</reference>
<accession>A0A4P8EE29</accession>
<name>A0A4P8EE29_9RHOB</name>
<dbReference type="GO" id="GO:0006020">
    <property type="term" value="P:inositol metabolic process"/>
    <property type="evidence" value="ECO:0007669"/>
    <property type="project" value="TreeGrafter"/>
</dbReference>
<dbReference type="InterPro" id="IPR033942">
    <property type="entry name" value="IMPase"/>
</dbReference>
<evidence type="ECO:0000256" key="1">
    <source>
        <dbReference type="ARBA" id="ARBA00001033"/>
    </source>
</evidence>
<dbReference type="InterPro" id="IPR020583">
    <property type="entry name" value="Inositol_monoP_metal-BS"/>
</dbReference>
<protein>
    <recommendedName>
        <fullName evidence="8">Inositol-1-monophosphatase</fullName>
        <ecNumber evidence="8">3.1.3.25</ecNumber>
    </recommendedName>
</protein>
<dbReference type="AlphaFoldDB" id="A0A4P8EE29"/>
<gene>
    <name evidence="9" type="ORF">EOK75_04175</name>
</gene>
<keyword evidence="6 7" id="KW-0460">Magnesium</keyword>
<dbReference type="Proteomes" id="UP000298631">
    <property type="component" value="Chromosome"/>
</dbReference>